<evidence type="ECO:0000313" key="1">
    <source>
        <dbReference type="EMBL" id="KAJ1355803.1"/>
    </source>
</evidence>
<dbReference type="Proteomes" id="UP001196413">
    <property type="component" value="Unassembled WGS sequence"/>
</dbReference>
<comment type="caution">
    <text evidence="1">The sequence shown here is derived from an EMBL/GenBank/DDBJ whole genome shotgun (WGS) entry which is preliminary data.</text>
</comment>
<dbReference type="EMBL" id="JAHQIW010002592">
    <property type="protein sequence ID" value="KAJ1355803.1"/>
    <property type="molecule type" value="Genomic_DNA"/>
</dbReference>
<gene>
    <name evidence="1" type="ORF">KIN20_013348</name>
</gene>
<sequence>MDDVSYNEAEEIEKNVDKISLVHAENSEWNVIRKSYPQTITTQKVRVRFGT</sequence>
<dbReference type="AlphaFoldDB" id="A0AAD5MGI4"/>
<keyword evidence="2" id="KW-1185">Reference proteome</keyword>
<reference evidence="1" key="1">
    <citation type="submission" date="2021-06" db="EMBL/GenBank/DDBJ databases">
        <title>Parelaphostrongylus tenuis whole genome reference sequence.</title>
        <authorList>
            <person name="Garwood T.J."/>
            <person name="Larsen P.A."/>
            <person name="Fountain-Jones N.M."/>
            <person name="Garbe J.R."/>
            <person name="Macchietto M.G."/>
            <person name="Kania S.A."/>
            <person name="Gerhold R.W."/>
            <person name="Richards J.E."/>
            <person name="Wolf T.M."/>
        </authorList>
    </citation>
    <scope>NUCLEOTIDE SEQUENCE</scope>
    <source>
        <strain evidence="1">MNPRO001-30</strain>
        <tissue evidence="1">Meninges</tissue>
    </source>
</reference>
<organism evidence="1 2">
    <name type="scientific">Parelaphostrongylus tenuis</name>
    <name type="common">Meningeal worm</name>
    <dbReference type="NCBI Taxonomy" id="148309"/>
    <lineage>
        <taxon>Eukaryota</taxon>
        <taxon>Metazoa</taxon>
        <taxon>Ecdysozoa</taxon>
        <taxon>Nematoda</taxon>
        <taxon>Chromadorea</taxon>
        <taxon>Rhabditida</taxon>
        <taxon>Rhabditina</taxon>
        <taxon>Rhabditomorpha</taxon>
        <taxon>Strongyloidea</taxon>
        <taxon>Metastrongylidae</taxon>
        <taxon>Parelaphostrongylus</taxon>
    </lineage>
</organism>
<proteinExistence type="predicted"/>
<accession>A0AAD5MGI4</accession>
<protein>
    <submittedName>
        <fullName evidence="1">Uncharacterized protein</fullName>
    </submittedName>
</protein>
<evidence type="ECO:0000313" key="2">
    <source>
        <dbReference type="Proteomes" id="UP001196413"/>
    </source>
</evidence>
<name>A0AAD5MGI4_PARTN</name>